<dbReference type="Proteomes" id="UP000077248">
    <property type="component" value="Unassembled WGS sequence"/>
</dbReference>
<gene>
    <name evidence="2" type="ORF">CC77DRAFT_23943</name>
</gene>
<sequence length="65" mass="7539">MFPQFSVCFIHLSLSMSVYLDLCLSLHSRLACYPSFMTNLHLLPSQYISTCYNRSYGGENHCYHP</sequence>
<dbReference type="GeneID" id="29116404"/>
<dbReference type="RefSeq" id="XP_018391511.1">
    <property type="nucleotide sequence ID" value="XM_018530810.1"/>
</dbReference>
<proteinExistence type="predicted"/>
<dbReference type="KEGG" id="aalt:CC77DRAFT_23943"/>
<name>A0A177E3U3_ALTAL</name>
<dbReference type="EMBL" id="KV441469">
    <property type="protein sequence ID" value="OAG26090.1"/>
    <property type="molecule type" value="Genomic_DNA"/>
</dbReference>
<evidence type="ECO:0000313" key="3">
    <source>
        <dbReference type="Proteomes" id="UP000077248"/>
    </source>
</evidence>
<evidence type="ECO:0000313" key="2">
    <source>
        <dbReference type="EMBL" id="OAG26090.1"/>
    </source>
</evidence>
<reference evidence="2 3" key="1">
    <citation type="submission" date="2016-05" db="EMBL/GenBank/DDBJ databases">
        <title>Comparative analysis of secretome profiles of manganese(II)-oxidizing ascomycete fungi.</title>
        <authorList>
            <consortium name="DOE Joint Genome Institute"/>
            <person name="Zeiner C.A."/>
            <person name="Purvine S.O."/>
            <person name="Zink E.M."/>
            <person name="Wu S."/>
            <person name="Pasa-Tolic L."/>
            <person name="Chaput D.L."/>
            <person name="Haridas S."/>
            <person name="Grigoriev I.V."/>
            <person name="Santelli C.M."/>
            <person name="Hansel C.M."/>
        </authorList>
    </citation>
    <scope>NUCLEOTIDE SEQUENCE [LARGE SCALE GENOMIC DNA]</scope>
    <source>
        <strain evidence="2 3">SRC1lrK2f</strain>
    </source>
</reference>
<feature type="chain" id="PRO_5008060156" evidence="1">
    <location>
        <begin position="26"/>
        <end position="65"/>
    </location>
</feature>
<dbReference type="AlphaFoldDB" id="A0A177E3U3"/>
<keyword evidence="3" id="KW-1185">Reference proteome</keyword>
<evidence type="ECO:0000256" key="1">
    <source>
        <dbReference type="SAM" id="SignalP"/>
    </source>
</evidence>
<feature type="signal peptide" evidence="1">
    <location>
        <begin position="1"/>
        <end position="25"/>
    </location>
</feature>
<organism evidence="2 3">
    <name type="scientific">Alternaria alternata</name>
    <name type="common">Alternaria rot fungus</name>
    <name type="synonym">Torula alternata</name>
    <dbReference type="NCBI Taxonomy" id="5599"/>
    <lineage>
        <taxon>Eukaryota</taxon>
        <taxon>Fungi</taxon>
        <taxon>Dikarya</taxon>
        <taxon>Ascomycota</taxon>
        <taxon>Pezizomycotina</taxon>
        <taxon>Dothideomycetes</taxon>
        <taxon>Pleosporomycetidae</taxon>
        <taxon>Pleosporales</taxon>
        <taxon>Pleosporineae</taxon>
        <taxon>Pleosporaceae</taxon>
        <taxon>Alternaria</taxon>
        <taxon>Alternaria sect. Alternaria</taxon>
        <taxon>Alternaria alternata complex</taxon>
    </lineage>
</organism>
<protein>
    <submittedName>
        <fullName evidence="2">Uncharacterized protein</fullName>
    </submittedName>
</protein>
<accession>A0A177E3U3</accession>
<dbReference type="VEuPathDB" id="FungiDB:CC77DRAFT_23943"/>
<keyword evidence="1" id="KW-0732">Signal</keyword>